<dbReference type="PANTHER" id="PTHR48106:SF18">
    <property type="entry name" value="QUINONE OXIDOREDUCTASE PIG3"/>
    <property type="match status" value="1"/>
</dbReference>
<dbReference type="AlphaFoldDB" id="A0A5J5JR79"/>
<dbReference type="GO" id="GO:0008270">
    <property type="term" value="F:zinc ion binding"/>
    <property type="evidence" value="ECO:0007669"/>
    <property type="project" value="InterPro"/>
</dbReference>
<sequence length="310" mass="31725">MRAVTQSAFGEPSVLRVIEVDRPEPGPGQVLVRVEAAAYNPVDAAVRAGAFPLLGDPPFTVGWDVSGVVEEAGPGVSAFAPGDEVLGLLGFPAAGNAYAEYVLASPNEIVRRPAGLTAQQAAGLPLAGLTAWQALVGIARVGEGDRVLVHRAAGGVGHLAVQIAKARGAYVVGTARADKHEFLRGLGADALIDYTAEDFVTAARPVDVVFDLVGGEYGQRSAAALRQGGLLVSALGGNPGITPEEAAMLGVRLQVVSVRPSAHDLAELTSLVEAGRLTVHVDLTVPLAEAAKAHEQGQAGRTTGKIVLVP</sequence>
<dbReference type="InterPro" id="IPR036291">
    <property type="entry name" value="NAD(P)-bd_dom_sf"/>
</dbReference>
<gene>
    <name evidence="4" type="ORF">F5972_35395</name>
</gene>
<accession>A0A5J5JR79</accession>
<dbReference type="Pfam" id="PF08240">
    <property type="entry name" value="ADH_N"/>
    <property type="match status" value="1"/>
</dbReference>
<dbReference type="PROSITE" id="PS01162">
    <property type="entry name" value="QOR_ZETA_CRYSTAL"/>
    <property type="match status" value="1"/>
</dbReference>
<dbReference type="GO" id="GO:0016651">
    <property type="term" value="F:oxidoreductase activity, acting on NAD(P)H"/>
    <property type="evidence" value="ECO:0007669"/>
    <property type="project" value="TreeGrafter"/>
</dbReference>
<evidence type="ECO:0000313" key="4">
    <source>
        <dbReference type="EMBL" id="KAA9373508.1"/>
    </source>
</evidence>
<dbReference type="RefSeq" id="WP_150940277.1">
    <property type="nucleotide sequence ID" value="NZ_VYTZ01000023.1"/>
</dbReference>
<evidence type="ECO:0000259" key="3">
    <source>
        <dbReference type="SMART" id="SM00829"/>
    </source>
</evidence>
<keyword evidence="1" id="KW-0521">NADP</keyword>
<feature type="domain" description="Enoyl reductase (ER)" evidence="3">
    <location>
        <begin position="10"/>
        <end position="308"/>
    </location>
</feature>
<dbReference type="InterPro" id="IPR013154">
    <property type="entry name" value="ADH-like_N"/>
</dbReference>
<dbReference type="InterPro" id="IPR020843">
    <property type="entry name" value="ER"/>
</dbReference>
<dbReference type="Pfam" id="PF13602">
    <property type="entry name" value="ADH_zinc_N_2"/>
    <property type="match status" value="1"/>
</dbReference>
<dbReference type="InterPro" id="IPR011032">
    <property type="entry name" value="GroES-like_sf"/>
</dbReference>
<dbReference type="EMBL" id="VYTZ01000023">
    <property type="protein sequence ID" value="KAA9373508.1"/>
    <property type="molecule type" value="Genomic_DNA"/>
</dbReference>
<name>A0A5J5JR79_9ACTN</name>
<dbReference type="Gene3D" id="3.90.180.10">
    <property type="entry name" value="Medium-chain alcohol dehydrogenases, catalytic domain"/>
    <property type="match status" value="1"/>
</dbReference>
<dbReference type="Gene3D" id="3.40.50.720">
    <property type="entry name" value="NAD(P)-binding Rossmann-like Domain"/>
    <property type="match status" value="1"/>
</dbReference>
<proteinExistence type="predicted"/>
<protein>
    <submittedName>
        <fullName evidence="4">NADP-dependent oxidoreductase</fullName>
    </submittedName>
</protein>
<reference evidence="4 5" key="1">
    <citation type="submission" date="2019-09" db="EMBL/GenBank/DDBJ databases">
        <title>Screening of Novel Bioactive Compounds from Soil-Associated.</title>
        <authorList>
            <person name="Gong X."/>
        </authorList>
    </citation>
    <scope>NUCLEOTIDE SEQUENCE [LARGE SCALE GENOMIC DNA]</scope>
    <source>
        <strain evidence="4 5">Gxj-6</strain>
    </source>
</reference>
<evidence type="ECO:0000313" key="5">
    <source>
        <dbReference type="Proteomes" id="UP000327011"/>
    </source>
</evidence>
<keyword evidence="5" id="KW-1185">Reference proteome</keyword>
<dbReference type="CDD" id="cd05289">
    <property type="entry name" value="MDR_like_2"/>
    <property type="match status" value="1"/>
</dbReference>
<evidence type="ECO:0000256" key="1">
    <source>
        <dbReference type="ARBA" id="ARBA00022857"/>
    </source>
</evidence>
<dbReference type="GO" id="GO:0070402">
    <property type="term" value="F:NADPH binding"/>
    <property type="evidence" value="ECO:0007669"/>
    <property type="project" value="TreeGrafter"/>
</dbReference>
<comment type="caution">
    <text evidence="4">The sequence shown here is derived from an EMBL/GenBank/DDBJ whole genome shotgun (WGS) entry which is preliminary data.</text>
</comment>
<evidence type="ECO:0000256" key="2">
    <source>
        <dbReference type="ARBA" id="ARBA00023002"/>
    </source>
</evidence>
<dbReference type="InterPro" id="IPR002364">
    <property type="entry name" value="Quin_OxRdtase/zeta-crystal_CS"/>
</dbReference>
<keyword evidence="2" id="KW-0560">Oxidoreductase</keyword>
<dbReference type="SUPFAM" id="SSF50129">
    <property type="entry name" value="GroES-like"/>
    <property type="match status" value="1"/>
</dbReference>
<dbReference type="Proteomes" id="UP000327011">
    <property type="component" value="Unassembled WGS sequence"/>
</dbReference>
<dbReference type="PANTHER" id="PTHR48106">
    <property type="entry name" value="QUINONE OXIDOREDUCTASE PIG3-RELATED"/>
    <property type="match status" value="1"/>
</dbReference>
<dbReference type="SUPFAM" id="SSF51735">
    <property type="entry name" value="NAD(P)-binding Rossmann-fold domains"/>
    <property type="match status" value="1"/>
</dbReference>
<organism evidence="4 5">
    <name type="scientific">Microbispora cellulosiformans</name>
    <dbReference type="NCBI Taxonomy" id="2614688"/>
    <lineage>
        <taxon>Bacteria</taxon>
        <taxon>Bacillati</taxon>
        <taxon>Actinomycetota</taxon>
        <taxon>Actinomycetes</taxon>
        <taxon>Streptosporangiales</taxon>
        <taxon>Streptosporangiaceae</taxon>
        <taxon>Microbispora</taxon>
    </lineage>
</organism>
<dbReference type="SMART" id="SM00829">
    <property type="entry name" value="PKS_ER"/>
    <property type="match status" value="1"/>
</dbReference>